<organism evidence="2 3">
    <name type="scientific">Pseudoxanthomonas mexicana</name>
    <dbReference type="NCBI Taxonomy" id="128785"/>
    <lineage>
        <taxon>Bacteria</taxon>
        <taxon>Pseudomonadati</taxon>
        <taxon>Pseudomonadota</taxon>
        <taxon>Gammaproteobacteria</taxon>
        <taxon>Lysobacterales</taxon>
        <taxon>Lysobacteraceae</taxon>
        <taxon>Pseudoxanthomonas</taxon>
    </lineage>
</organism>
<dbReference type="SUPFAM" id="SSF88723">
    <property type="entry name" value="PIN domain-like"/>
    <property type="match status" value="1"/>
</dbReference>
<reference evidence="2 3" key="1">
    <citation type="submission" date="2020-08" db="EMBL/GenBank/DDBJ databases">
        <title>Streptomycin Non-resistant strain, P. mexicana.</title>
        <authorList>
            <person name="Ganesh-Kumar S."/>
            <person name="Zhe T."/>
            <person name="Yu Z."/>
            <person name="Min Y."/>
        </authorList>
    </citation>
    <scope>NUCLEOTIDE SEQUENCE [LARGE SCALE GENOMIC DNA]</scope>
    <source>
        <strain evidence="2 3">GTZY2</strain>
    </source>
</reference>
<accession>A0A7G9TAU4</accession>
<sequence length="130" mass="14062">MAYVLDTCALIAYLEDEAGADRVEDVISAGGCYLHGIHAYELFKDVIKRTGNPDKARQFLADLTGLVERLDAMDDPLMESAASLKVQFQMAIPDALGLAAAMAHGLVLLSSDAKELTAPQQAGYPIEFFR</sequence>
<dbReference type="GeneID" id="81472296"/>
<dbReference type="AlphaFoldDB" id="A0A7G9TAU4"/>
<protein>
    <submittedName>
        <fullName evidence="2">PIN domain-containing protein</fullName>
    </submittedName>
</protein>
<proteinExistence type="predicted"/>
<dbReference type="InterPro" id="IPR002716">
    <property type="entry name" value="PIN_dom"/>
</dbReference>
<dbReference type="Pfam" id="PF01850">
    <property type="entry name" value="PIN"/>
    <property type="match status" value="1"/>
</dbReference>
<dbReference type="InterPro" id="IPR029060">
    <property type="entry name" value="PIN-like_dom_sf"/>
</dbReference>
<evidence type="ECO:0000313" key="2">
    <source>
        <dbReference type="EMBL" id="QNN77219.1"/>
    </source>
</evidence>
<feature type="domain" description="PIN" evidence="1">
    <location>
        <begin position="3"/>
        <end position="113"/>
    </location>
</feature>
<dbReference type="Gene3D" id="3.40.50.1010">
    <property type="entry name" value="5'-nuclease"/>
    <property type="match status" value="1"/>
</dbReference>
<dbReference type="EMBL" id="CP060731">
    <property type="protein sequence ID" value="QNN77219.1"/>
    <property type="molecule type" value="Genomic_DNA"/>
</dbReference>
<dbReference type="RefSeq" id="WP_187572867.1">
    <property type="nucleotide sequence ID" value="NZ_CP060731.1"/>
</dbReference>
<evidence type="ECO:0000313" key="3">
    <source>
        <dbReference type="Proteomes" id="UP000515838"/>
    </source>
</evidence>
<gene>
    <name evidence="2" type="ORF">IAE60_15015</name>
</gene>
<evidence type="ECO:0000259" key="1">
    <source>
        <dbReference type="Pfam" id="PF01850"/>
    </source>
</evidence>
<dbReference type="Proteomes" id="UP000515838">
    <property type="component" value="Chromosome"/>
</dbReference>
<name>A0A7G9TAU4_PSEMX</name>